<dbReference type="EMBL" id="LXQA010570131">
    <property type="protein sequence ID" value="MCI59806.1"/>
    <property type="molecule type" value="Genomic_DNA"/>
</dbReference>
<feature type="non-terminal residue" evidence="1">
    <location>
        <position position="1"/>
    </location>
</feature>
<dbReference type="Proteomes" id="UP000265520">
    <property type="component" value="Unassembled WGS sequence"/>
</dbReference>
<protein>
    <submittedName>
        <fullName evidence="1">Uncharacterized protein</fullName>
    </submittedName>
</protein>
<evidence type="ECO:0000313" key="2">
    <source>
        <dbReference type="Proteomes" id="UP000265520"/>
    </source>
</evidence>
<name>A0A392TI77_9FABA</name>
<dbReference type="AlphaFoldDB" id="A0A392TI77"/>
<proteinExistence type="predicted"/>
<comment type="caution">
    <text evidence="1">The sequence shown here is derived from an EMBL/GenBank/DDBJ whole genome shotgun (WGS) entry which is preliminary data.</text>
</comment>
<accession>A0A392TI77</accession>
<reference evidence="1 2" key="1">
    <citation type="journal article" date="2018" name="Front. Plant Sci.">
        <title>Red Clover (Trifolium pratense) and Zigzag Clover (T. medium) - A Picture of Genomic Similarities and Differences.</title>
        <authorList>
            <person name="Dluhosova J."/>
            <person name="Istvanek J."/>
            <person name="Nedelnik J."/>
            <person name="Repkova J."/>
        </authorList>
    </citation>
    <scope>NUCLEOTIDE SEQUENCE [LARGE SCALE GENOMIC DNA]</scope>
    <source>
        <strain evidence="2">cv. 10/8</strain>
        <tissue evidence="1">Leaf</tissue>
    </source>
</reference>
<sequence>KERVRTVVNPMTTEEGVILAVEGSQVTGIAIGVVKGVICLMIARGMWTSVSSVES</sequence>
<organism evidence="1 2">
    <name type="scientific">Trifolium medium</name>
    <dbReference type="NCBI Taxonomy" id="97028"/>
    <lineage>
        <taxon>Eukaryota</taxon>
        <taxon>Viridiplantae</taxon>
        <taxon>Streptophyta</taxon>
        <taxon>Embryophyta</taxon>
        <taxon>Tracheophyta</taxon>
        <taxon>Spermatophyta</taxon>
        <taxon>Magnoliopsida</taxon>
        <taxon>eudicotyledons</taxon>
        <taxon>Gunneridae</taxon>
        <taxon>Pentapetalae</taxon>
        <taxon>rosids</taxon>
        <taxon>fabids</taxon>
        <taxon>Fabales</taxon>
        <taxon>Fabaceae</taxon>
        <taxon>Papilionoideae</taxon>
        <taxon>50 kb inversion clade</taxon>
        <taxon>NPAAA clade</taxon>
        <taxon>Hologalegina</taxon>
        <taxon>IRL clade</taxon>
        <taxon>Trifolieae</taxon>
        <taxon>Trifolium</taxon>
    </lineage>
</organism>
<evidence type="ECO:0000313" key="1">
    <source>
        <dbReference type="EMBL" id="MCI59806.1"/>
    </source>
</evidence>
<keyword evidence="2" id="KW-1185">Reference proteome</keyword>